<dbReference type="GO" id="GO:0005886">
    <property type="term" value="C:plasma membrane"/>
    <property type="evidence" value="ECO:0007669"/>
    <property type="project" value="UniProtKB-SubCell"/>
</dbReference>
<comment type="subcellular location">
    <subcellularLocation>
        <location evidence="1">Cell membrane</location>
        <topology evidence="1">Multi-pass membrane protein</topology>
    </subcellularLocation>
</comment>
<evidence type="ECO:0000259" key="10">
    <source>
        <dbReference type="Pfam" id="PF21088"/>
    </source>
</evidence>
<dbReference type="STRING" id="579137.Metvu_0242"/>
<feature type="transmembrane region" description="Helical" evidence="7">
    <location>
        <begin position="53"/>
        <end position="72"/>
    </location>
</feature>
<dbReference type="InterPro" id="IPR011014">
    <property type="entry name" value="MscS_channel_TM-2"/>
</dbReference>
<evidence type="ECO:0000256" key="1">
    <source>
        <dbReference type="ARBA" id="ARBA00004651"/>
    </source>
</evidence>
<evidence type="ECO:0000256" key="6">
    <source>
        <dbReference type="ARBA" id="ARBA00023136"/>
    </source>
</evidence>
<evidence type="ECO:0000313" key="12">
    <source>
        <dbReference type="Proteomes" id="UP000002063"/>
    </source>
</evidence>
<dbReference type="GeneID" id="8512570"/>
<dbReference type="InterPro" id="IPR011066">
    <property type="entry name" value="MscS_channel_C_sf"/>
</dbReference>
<dbReference type="Gene3D" id="3.30.70.100">
    <property type="match status" value="1"/>
</dbReference>
<dbReference type="Gene3D" id="1.10.287.1260">
    <property type="match status" value="1"/>
</dbReference>
<dbReference type="EMBL" id="CP001787">
    <property type="protein sequence ID" value="ACX72109.1"/>
    <property type="molecule type" value="Genomic_DNA"/>
</dbReference>
<dbReference type="SUPFAM" id="SSF82861">
    <property type="entry name" value="Mechanosensitive channel protein MscS (YggB), transmembrane region"/>
    <property type="match status" value="1"/>
</dbReference>
<dbReference type="eggNOG" id="arCOG01568">
    <property type="taxonomic scope" value="Archaea"/>
</dbReference>
<dbReference type="GO" id="GO:0055085">
    <property type="term" value="P:transmembrane transport"/>
    <property type="evidence" value="ECO:0007669"/>
    <property type="project" value="InterPro"/>
</dbReference>
<dbReference type="PANTHER" id="PTHR30566:SF5">
    <property type="entry name" value="MECHANOSENSITIVE ION CHANNEL PROTEIN 1, MITOCHONDRIAL-RELATED"/>
    <property type="match status" value="1"/>
</dbReference>
<dbReference type="SUPFAM" id="SSF50182">
    <property type="entry name" value="Sm-like ribonucleoproteins"/>
    <property type="match status" value="1"/>
</dbReference>
<evidence type="ECO:0000256" key="5">
    <source>
        <dbReference type="ARBA" id="ARBA00022989"/>
    </source>
</evidence>
<reference evidence="11" key="1">
    <citation type="submission" date="2009-10" db="EMBL/GenBank/DDBJ databases">
        <title>Complete sequence of chromosome of Methanocaldococcus vulcanius M7.</title>
        <authorList>
            <consortium name="US DOE Joint Genome Institute"/>
            <person name="Lucas S."/>
            <person name="Copeland A."/>
            <person name="Lapidus A."/>
            <person name="Glavina del Rio T."/>
            <person name="Dalin E."/>
            <person name="Tice H."/>
            <person name="Bruce D."/>
            <person name="Goodwin L."/>
            <person name="Pitluck S."/>
            <person name="Lcollab F.I."/>
            <person name="Brettin T."/>
            <person name="Detter J.C."/>
            <person name="Han C."/>
            <person name="Tapia R."/>
            <person name="Kuske C.R."/>
            <person name="Schmutz J."/>
            <person name="Larimer F."/>
            <person name="Land M."/>
            <person name="Hauser L."/>
            <person name="Kyrpides N."/>
            <person name="Ovchinikova G."/>
            <person name="Sieprawska-Lupa M."/>
            <person name="Whitman W.B."/>
            <person name="Woyke T."/>
        </authorList>
    </citation>
    <scope>NUCLEOTIDE SEQUENCE [LARGE SCALE GENOMIC DNA]</scope>
    <source>
        <strain evidence="11">M7</strain>
    </source>
</reference>
<dbReference type="RefSeq" id="WP_012819653.1">
    <property type="nucleotide sequence ID" value="NC_013407.1"/>
</dbReference>
<keyword evidence="3" id="KW-1003">Cell membrane</keyword>
<dbReference type="InterPro" id="IPR010920">
    <property type="entry name" value="LSM_dom_sf"/>
</dbReference>
<evidence type="ECO:0000313" key="11">
    <source>
        <dbReference type="EMBL" id="ACX72109.1"/>
    </source>
</evidence>
<dbReference type="InterPro" id="IPR049142">
    <property type="entry name" value="MS_channel_1st"/>
</dbReference>
<feature type="transmembrane region" description="Helical" evidence="7">
    <location>
        <begin position="12"/>
        <end position="32"/>
    </location>
</feature>
<evidence type="ECO:0000259" key="8">
    <source>
        <dbReference type="Pfam" id="PF00924"/>
    </source>
</evidence>
<accession>C9REV7</accession>
<comment type="similarity">
    <text evidence="2">Belongs to the MscS (TC 1.A.23) family.</text>
</comment>
<dbReference type="PANTHER" id="PTHR30566">
    <property type="entry name" value="YNAI-RELATED MECHANOSENSITIVE ION CHANNEL"/>
    <property type="match status" value="1"/>
</dbReference>
<evidence type="ECO:0000256" key="2">
    <source>
        <dbReference type="ARBA" id="ARBA00008017"/>
    </source>
</evidence>
<dbReference type="SUPFAM" id="SSF82689">
    <property type="entry name" value="Mechanosensitive channel protein MscS (YggB), C-terminal domain"/>
    <property type="match status" value="1"/>
</dbReference>
<dbReference type="Gene3D" id="2.30.30.60">
    <property type="match status" value="1"/>
</dbReference>
<organism evidence="11 12">
    <name type="scientific">Methanocaldococcus vulcanius (strain ATCC 700851 / DSM 12094 / M7)</name>
    <name type="common">Methanococcus vulcanius</name>
    <dbReference type="NCBI Taxonomy" id="579137"/>
    <lineage>
        <taxon>Archaea</taxon>
        <taxon>Methanobacteriati</taxon>
        <taxon>Methanobacteriota</taxon>
        <taxon>Methanomada group</taxon>
        <taxon>Methanococci</taxon>
        <taxon>Methanococcales</taxon>
        <taxon>Methanocaldococcaceae</taxon>
        <taxon>Methanocaldococcus</taxon>
    </lineage>
</organism>
<dbReference type="InterPro" id="IPR006685">
    <property type="entry name" value="MscS_channel_2nd"/>
</dbReference>
<evidence type="ECO:0000256" key="3">
    <source>
        <dbReference type="ARBA" id="ARBA00022475"/>
    </source>
</evidence>
<dbReference type="InterPro" id="IPR023408">
    <property type="entry name" value="MscS_beta-dom_sf"/>
</dbReference>
<keyword evidence="6 7" id="KW-0472">Membrane</keyword>
<feature type="transmembrane region" description="Helical" evidence="7">
    <location>
        <begin position="84"/>
        <end position="105"/>
    </location>
</feature>
<dbReference type="AlphaFoldDB" id="C9REV7"/>
<feature type="transmembrane region" description="Helical" evidence="7">
    <location>
        <begin position="156"/>
        <end position="174"/>
    </location>
</feature>
<keyword evidence="5 7" id="KW-1133">Transmembrane helix</keyword>
<keyword evidence="12" id="KW-1185">Reference proteome</keyword>
<dbReference type="Proteomes" id="UP000002063">
    <property type="component" value="Chromosome"/>
</dbReference>
<evidence type="ECO:0000256" key="7">
    <source>
        <dbReference type="SAM" id="Phobius"/>
    </source>
</evidence>
<sequence>MLSNITIYGNSITNYILCISTIILSVILAKIISRIMKNQLTSKNDTKINDIFFSLNDPLLVSIVIIGIYFGVKFLSLPEQISDLIHKAIGVALTLCGVVFVERFIDKSIERYLIPFAERKKRKIDDQLVNSIRKFARGVVYTFAILFILRNLGYDITTLLAGLGIGGLAVALAMQDTTKNLIAGLIIIFDKPFRLKDWIVFDGGEGIVEEIGIRSTRIRTWEDSLIIMPNSSLVDAKITNMSAMRKRRVLMTIGLTYDTSAEKVRRAIEIIENILNNHEAVIEPKRVHFVEYGDWSLNLRVEYFIKNLGFDYYLNTLTEINLKIKEEFEKEGIEMAFPTYTVYLEKDS</sequence>
<feature type="domain" description="Mechanosensitive ion channel MscS" evidence="8">
    <location>
        <begin position="176"/>
        <end position="242"/>
    </location>
</feature>
<evidence type="ECO:0000259" key="9">
    <source>
        <dbReference type="Pfam" id="PF21082"/>
    </source>
</evidence>
<protein>
    <submittedName>
        <fullName evidence="11">MscS Mechanosensitive ion channel</fullName>
    </submittedName>
</protein>
<gene>
    <name evidence="11" type="ordered locus">Metvu_0242</name>
</gene>
<feature type="domain" description="Mechanosensitive ion channel MscS C-terminal" evidence="9">
    <location>
        <begin position="250"/>
        <end position="335"/>
    </location>
</feature>
<dbReference type="KEGG" id="mvu:Metvu_0242"/>
<keyword evidence="4 7" id="KW-0812">Transmembrane</keyword>
<dbReference type="Pfam" id="PF21082">
    <property type="entry name" value="MS_channel_3rd"/>
    <property type="match status" value="1"/>
</dbReference>
<dbReference type="HOGENOM" id="CLU_037945_0_1_2"/>
<dbReference type="Pfam" id="PF21088">
    <property type="entry name" value="MS_channel_1st"/>
    <property type="match status" value="1"/>
</dbReference>
<feature type="domain" description="Mechanosensitive ion channel transmembrane helices 2/3" evidence="10">
    <location>
        <begin position="139"/>
        <end position="175"/>
    </location>
</feature>
<dbReference type="Pfam" id="PF00924">
    <property type="entry name" value="MS_channel_2nd"/>
    <property type="match status" value="1"/>
</dbReference>
<dbReference type="InterPro" id="IPR049278">
    <property type="entry name" value="MS_channel_C"/>
</dbReference>
<proteinExistence type="inferred from homology"/>
<name>C9REV7_METVM</name>
<evidence type="ECO:0000256" key="4">
    <source>
        <dbReference type="ARBA" id="ARBA00022692"/>
    </source>
</evidence>